<dbReference type="PROSITE" id="PS51483">
    <property type="entry name" value="B5"/>
    <property type="match status" value="1"/>
</dbReference>
<dbReference type="Proteomes" id="UP001257739">
    <property type="component" value="Unassembled WGS sequence"/>
</dbReference>
<name>A0ABU1UNM5_9ACTN</name>
<dbReference type="PANTHER" id="PTHR10947">
    <property type="entry name" value="PHENYLALANYL-TRNA SYNTHETASE BETA CHAIN AND LEUCINE-RICH REPEAT-CONTAINING PROTEIN 47"/>
    <property type="match status" value="1"/>
</dbReference>
<dbReference type="Pfam" id="PF03484">
    <property type="entry name" value="B5"/>
    <property type="match status" value="1"/>
</dbReference>
<dbReference type="InterPro" id="IPR033714">
    <property type="entry name" value="tRNA_bind_bactPheRS"/>
</dbReference>
<dbReference type="EC" id="6.1.1.20" evidence="15"/>
<dbReference type="InterPro" id="IPR045864">
    <property type="entry name" value="aa-tRNA-synth_II/BPL/LPL"/>
</dbReference>
<reference evidence="20 21" key="1">
    <citation type="submission" date="2023-07" db="EMBL/GenBank/DDBJ databases">
        <title>Sorghum-associated microbial communities from plants grown in Nebraska, USA.</title>
        <authorList>
            <person name="Schachtman D."/>
        </authorList>
    </citation>
    <scope>NUCLEOTIDE SEQUENCE [LARGE SCALE GENOMIC DNA]</scope>
    <source>
        <strain evidence="20 21">BE248</strain>
    </source>
</reference>
<evidence type="ECO:0000256" key="9">
    <source>
        <dbReference type="ARBA" id="ARBA00022840"/>
    </source>
</evidence>
<comment type="subcellular location">
    <subcellularLocation>
        <location evidence="1 15">Cytoplasm</location>
    </subcellularLocation>
</comment>
<evidence type="ECO:0000256" key="10">
    <source>
        <dbReference type="ARBA" id="ARBA00022842"/>
    </source>
</evidence>
<dbReference type="SMART" id="SM00896">
    <property type="entry name" value="FDX-ACB"/>
    <property type="match status" value="1"/>
</dbReference>
<evidence type="ECO:0000313" key="21">
    <source>
        <dbReference type="Proteomes" id="UP001257739"/>
    </source>
</evidence>
<dbReference type="SMART" id="SM00874">
    <property type="entry name" value="B5"/>
    <property type="match status" value="1"/>
</dbReference>
<dbReference type="Gene3D" id="3.30.70.380">
    <property type="entry name" value="Ferrodoxin-fold anticodon-binding domain"/>
    <property type="match status" value="1"/>
</dbReference>
<keyword evidence="13 15" id="KW-0030">Aminoacyl-tRNA synthetase</keyword>
<dbReference type="SUPFAM" id="SSF55681">
    <property type="entry name" value="Class II aaRS and biotin synthetases"/>
    <property type="match status" value="1"/>
</dbReference>
<comment type="cofactor">
    <cofactor evidence="15">
        <name>Mg(2+)</name>
        <dbReference type="ChEBI" id="CHEBI:18420"/>
    </cofactor>
    <text evidence="15">Binds 2 magnesium ions per tetramer.</text>
</comment>
<evidence type="ECO:0000256" key="12">
    <source>
        <dbReference type="ARBA" id="ARBA00022917"/>
    </source>
</evidence>
<dbReference type="Gene3D" id="3.30.930.10">
    <property type="entry name" value="Bira Bifunctional Protein, Domain 2"/>
    <property type="match status" value="1"/>
</dbReference>
<keyword evidence="6 15" id="KW-0436">Ligase</keyword>
<comment type="subunit">
    <text evidence="3 15">Tetramer of two alpha and two beta subunits.</text>
</comment>
<dbReference type="Gene3D" id="3.50.40.10">
    <property type="entry name" value="Phenylalanyl-trna Synthetase, Chain B, domain 3"/>
    <property type="match status" value="1"/>
</dbReference>
<feature type="binding site" evidence="15">
    <location>
        <position position="469"/>
    </location>
    <ligand>
        <name>Mg(2+)</name>
        <dbReference type="ChEBI" id="CHEBI:18420"/>
        <note>shared with alpha subunit</note>
    </ligand>
</feature>
<evidence type="ECO:0000259" key="19">
    <source>
        <dbReference type="PROSITE" id="PS51483"/>
    </source>
</evidence>
<evidence type="ECO:0000256" key="14">
    <source>
        <dbReference type="ARBA" id="ARBA00049255"/>
    </source>
</evidence>
<feature type="domain" description="B5" evidence="19">
    <location>
        <begin position="407"/>
        <end position="482"/>
    </location>
</feature>
<dbReference type="SUPFAM" id="SSF50249">
    <property type="entry name" value="Nucleic acid-binding proteins"/>
    <property type="match status" value="1"/>
</dbReference>
<comment type="caution">
    <text evidence="20">The sequence shown here is derived from an EMBL/GenBank/DDBJ whole genome shotgun (WGS) entry which is preliminary data.</text>
</comment>
<sequence length="823" mass="87384">MRVPVSWLRELVAVPADVTTEQLAARLTAFDLKLEEIIGDSVVGPLVVGRVLTLEKEEQKNGKTINWCRVDVGPDHNDADGGRGIVCGAHNFVEGDLVIVSLPGAVLPGGFAIAARKTYGHVSDGMICSSAELGLAGDASGIIVVEPGTAEVGDDAIELLGLGAEVLDLEVNPDRAYALSMRGVARDTALAYGLDFTDPADIEVPSKGTGYPIKVEDAERCPVFTARIVKGFDPTRPTPRWMAQRIEQAGMRSISLAVDITNYVMIEFGHPIHGYDLAKLKGDIVVRTAKKGEKLTTLDGVARTLSVEDTVVCDDRGAIGLAGVMGGEDTELSETSTEVLVEAAHWNQVTTARTVRRHKLPSEASKRYERGVDPELPARATQRVAELLVEHGGGTIDDGLTVVGKAPKLASVTMSVELPGRVSGVEIDAATVVSALEGNAIEVALDHDTVTATPPSWRFDIKDPYDLVEEVLRVVGYDKVPSVLPEAPAGRGLTTAQVIRRRVGMVLAGEGLIEVKTFPFAGSGDWDKLGFAADDPRRTQVLLANPLSAEEPGMTTTLLSGLFKALVLNIGRGHTDVSIVETGRVFIPRGDGKAPIYGVDARPSDKQLNALYDALPAQPQHVALLMSGARERGGWTGAGRAATWSDAVAIVQHVADALHVDLAVEQAQQMPWHPGRCAAFTLDGTVIGHAGEIHPRVLKAYGLPPRVVGAEIDLDALIAVAPRVGPRPDFSTFPVAKEDLALTVDIDVPASTIQHALEGASELIESVRLFDVYEGDQLPEGKKSLAFALRLRAPDRTLADDEIKSARDAAIQAAAAAGATLRT</sequence>
<comment type="catalytic activity">
    <reaction evidence="14 15">
        <text>tRNA(Phe) + L-phenylalanine + ATP = L-phenylalanyl-tRNA(Phe) + AMP + diphosphate + H(+)</text>
        <dbReference type="Rhea" id="RHEA:19413"/>
        <dbReference type="Rhea" id="RHEA-COMP:9668"/>
        <dbReference type="Rhea" id="RHEA-COMP:9699"/>
        <dbReference type="ChEBI" id="CHEBI:15378"/>
        <dbReference type="ChEBI" id="CHEBI:30616"/>
        <dbReference type="ChEBI" id="CHEBI:33019"/>
        <dbReference type="ChEBI" id="CHEBI:58095"/>
        <dbReference type="ChEBI" id="CHEBI:78442"/>
        <dbReference type="ChEBI" id="CHEBI:78531"/>
        <dbReference type="ChEBI" id="CHEBI:456215"/>
        <dbReference type="EC" id="6.1.1.20"/>
    </reaction>
</comment>
<dbReference type="InterPro" id="IPR036690">
    <property type="entry name" value="Fdx_antiC-bd_sf"/>
</dbReference>
<dbReference type="PROSITE" id="PS51447">
    <property type="entry name" value="FDX_ACB"/>
    <property type="match status" value="1"/>
</dbReference>
<dbReference type="PROSITE" id="PS50886">
    <property type="entry name" value="TRBD"/>
    <property type="match status" value="1"/>
</dbReference>
<dbReference type="InterPro" id="IPR005146">
    <property type="entry name" value="B3/B4_tRNA-bd"/>
</dbReference>
<keyword evidence="5 16" id="KW-0820">tRNA-binding</keyword>
<evidence type="ECO:0000259" key="18">
    <source>
        <dbReference type="PROSITE" id="PS51447"/>
    </source>
</evidence>
<feature type="domain" description="FDX-ACB" evidence="18">
    <location>
        <begin position="731"/>
        <end position="822"/>
    </location>
</feature>
<dbReference type="Pfam" id="PF01588">
    <property type="entry name" value="tRNA_bind"/>
    <property type="match status" value="1"/>
</dbReference>
<dbReference type="InterPro" id="IPR041616">
    <property type="entry name" value="PheRS_beta_core"/>
</dbReference>
<comment type="similarity">
    <text evidence="2 15">Belongs to the phenylalanyl-tRNA synthetase beta subunit family. Type 1 subfamily.</text>
</comment>
<dbReference type="InterPro" id="IPR004532">
    <property type="entry name" value="Phe-tRNA-ligase_IIc_bsu_bact"/>
</dbReference>
<dbReference type="NCBIfam" id="TIGR00472">
    <property type="entry name" value="pheT_bact"/>
    <property type="match status" value="1"/>
</dbReference>
<keyword evidence="10 15" id="KW-0460">Magnesium</keyword>
<dbReference type="Gene3D" id="3.30.56.10">
    <property type="match status" value="2"/>
</dbReference>
<feature type="domain" description="TRNA-binding" evidence="17">
    <location>
        <begin position="40"/>
        <end position="157"/>
    </location>
</feature>
<dbReference type="InterPro" id="IPR002547">
    <property type="entry name" value="tRNA-bd_dom"/>
</dbReference>
<evidence type="ECO:0000256" key="3">
    <source>
        <dbReference type="ARBA" id="ARBA00011209"/>
    </source>
</evidence>
<dbReference type="SUPFAM" id="SSF56037">
    <property type="entry name" value="PheT/TilS domain"/>
    <property type="match status" value="1"/>
</dbReference>
<accession>A0ABU1UNM5</accession>
<dbReference type="CDD" id="cd00769">
    <property type="entry name" value="PheRS_beta_core"/>
    <property type="match status" value="1"/>
</dbReference>
<feature type="binding site" evidence="15">
    <location>
        <position position="466"/>
    </location>
    <ligand>
        <name>Mg(2+)</name>
        <dbReference type="ChEBI" id="CHEBI:18420"/>
        <note>shared with alpha subunit</note>
    </ligand>
</feature>
<dbReference type="EMBL" id="JAVDWH010000001">
    <property type="protein sequence ID" value="MDR7086784.1"/>
    <property type="molecule type" value="Genomic_DNA"/>
</dbReference>
<evidence type="ECO:0000256" key="6">
    <source>
        <dbReference type="ARBA" id="ARBA00022598"/>
    </source>
</evidence>
<dbReference type="SUPFAM" id="SSF46955">
    <property type="entry name" value="Putative DNA-binding domain"/>
    <property type="match status" value="1"/>
</dbReference>
<evidence type="ECO:0000313" key="20">
    <source>
        <dbReference type="EMBL" id="MDR7086784.1"/>
    </source>
</evidence>
<evidence type="ECO:0000256" key="15">
    <source>
        <dbReference type="HAMAP-Rule" id="MF_00283"/>
    </source>
</evidence>
<dbReference type="Pfam" id="PF03147">
    <property type="entry name" value="FDX-ACB"/>
    <property type="match status" value="1"/>
</dbReference>
<dbReference type="HAMAP" id="MF_00283">
    <property type="entry name" value="Phe_tRNA_synth_beta1"/>
    <property type="match status" value="1"/>
</dbReference>
<proteinExistence type="inferred from homology"/>
<feature type="binding site" evidence="15">
    <location>
        <position position="460"/>
    </location>
    <ligand>
        <name>Mg(2+)</name>
        <dbReference type="ChEBI" id="CHEBI:18420"/>
        <note>shared with alpha subunit</note>
    </ligand>
</feature>
<organism evidence="20 21">
    <name type="scientific">Aeromicrobium panaciterrae</name>
    <dbReference type="NCBI Taxonomy" id="363861"/>
    <lineage>
        <taxon>Bacteria</taxon>
        <taxon>Bacillati</taxon>
        <taxon>Actinomycetota</taxon>
        <taxon>Actinomycetes</taxon>
        <taxon>Propionibacteriales</taxon>
        <taxon>Nocardioidaceae</taxon>
        <taxon>Aeromicrobium</taxon>
    </lineage>
</organism>
<dbReference type="Pfam" id="PF17759">
    <property type="entry name" value="tRNA_synthFbeta"/>
    <property type="match status" value="1"/>
</dbReference>
<dbReference type="PANTHER" id="PTHR10947:SF0">
    <property type="entry name" value="PHENYLALANINE--TRNA LIGASE BETA SUBUNIT"/>
    <property type="match status" value="1"/>
</dbReference>
<keyword evidence="9 15" id="KW-0067">ATP-binding</keyword>
<dbReference type="InterPro" id="IPR045060">
    <property type="entry name" value="Phe-tRNA-ligase_IIc_bsu"/>
</dbReference>
<dbReference type="Gene3D" id="2.40.50.140">
    <property type="entry name" value="Nucleic acid-binding proteins"/>
    <property type="match status" value="1"/>
</dbReference>
<dbReference type="InterPro" id="IPR012340">
    <property type="entry name" value="NA-bd_OB-fold"/>
</dbReference>
<dbReference type="Pfam" id="PF03483">
    <property type="entry name" value="B3_4"/>
    <property type="match status" value="1"/>
</dbReference>
<keyword evidence="21" id="KW-1185">Reference proteome</keyword>
<evidence type="ECO:0000259" key="17">
    <source>
        <dbReference type="PROSITE" id="PS50886"/>
    </source>
</evidence>
<keyword evidence="8 15" id="KW-0547">Nucleotide-binding</keyword>
<keyword evidence="12 15" id="KW-0648">Protein biosynthesis</keyword>
<dbReference type="SUPFAM" id="SSF54991">
    <property type="entry name" value="Anticodon-binding domain of PheRS"/>
    <property type="match status" value="1"/>
</dbReference>
<protein>
    <recommendedName>
        <fullName evidence="15">Phenylalanine--tRNA ligase beta subunit</fullName>
        <ecNumber evidence="15">6.1.1.20</ecNumber>
    </recommendedName>
    <alternativeName>
        <fullName evidence="15">Phenylalanyl-tRNA synthetase beta subunit</fullName>
        <shortName evidence="15">PheRS</shortName>
    </alternativeName>
</protein>
<evidence type="ECO:0000256" key="8">
    <source>
        <dbReference type="ARBA" id="ARBA00022741"/>
    </source>
</evidence>
<evidence type="ECO:0000256" key="7">
    <source>
        <dbReference type="ARBA" id="ARBA00022723"/>
    </source>
</evidence>
<keyword evidence="4 15" id="KW-0963">Cytoplasm</keyword>
<evidence type="ECO:0000256" key="4">
    <source>
        <dbReference type="ARBA" id="ARBA00022490"/>
    </source>
</evidence>
<gene>
    <name evidence="15" type="primary">pheT</name>
    <name evidence="20" type="ORF">J2X11_001623</name>
</gene>
<evidence type="ECO:0000256" key="2">
    <source>
        <dbReference type="ARBA" id="ARBA00008653"/>
    </source>
</evidence>
<dbReference type="InterPro" id="IPR020825">
    <property type="entry name" value="Phe-tRNA_synthase-like_B3/B4"/>
</dbReference>
<dbReference type="InterPro" id="IPR009061">
    <property type="entry name" value="DNA-bd_dom_put_sf"/>
</dbReference>
<keyword evidence="11 16" id="KW-0694">RNA-binding</keyword>
<evidence type="ECO:0000256" key="5">
    <source>
        <dbReference type="ARBA" id="ARBA00022555"/>
    </source>
</evidence>
<dbReference type="GO" id="GO:0004826">
    <property type="term" value="F:phenylalanine-tRNA ligase activity"/>
    <property type="evidence" value="ECO:0007669"/>
    <property type="project" value="UniProtKB-EC"/>
</dbReference>
<dbReference type="SMART" id="SM00873">
    <property type="entry name" value="B3_4"/>
    <property type="match status" value="1"/>
</dbReference>
<dbReference type="CDD" id="cd02796">
    <property type="entry name" value="tRNA_bind_bactPheRS"/>
    <property type="match status" value="1"/>
</dbReference>
<evidence type="ECO:0000256" key="13">
    <source>
        <dbReference type="ARBA" id="ARBA00023146"/>
    </source>
</evidence>
<feature type="binding site" evidence="15">
    <location>
        <position position="470"/>
    </location>
    <ligand>
        <name>Mg(2+)</name>
        <dbReference type="ChEBI" id="CHEBI:18420"/>
        <note>shared with alpha subunit</note>
    </ligand>
</feature>
<dbReference type="RefSeq" id="WP_309969291.1">
    <property type="nucleotide sequence ID" value="NZ_JAVDWH010000001.1"/>
</dbReference>
<evidence type="ECO:0000256" key="1">
    <source>
        <dbReference type="ARBA" id="ARBA00004496"/>
    </source>
</evidence>
<evidence type="ECO:0000256" key="11">
    <source>
        <dbReference type="ARBA" id="ARBA00022884"/>
    </source>
</evidence>
<evidence type="ECO:0000256" key="16">
    <source>
        <dbReference type="PROSITE-ProRule" id="PRU00209"/>
    </source>
</evidence>
<dbReference type="InterPro" id="IPR005147">
    <property type="entry name" value="tRNA_synthase_B5-dom"/>
</dbReference>
<keyword evidence="7 15" id="KW-0479">Metal-binding</keyword>
<dbReference type="InterPro" id="IPR005121">
    <property type="entry name" value="Fdx_antiC-bd"/>
</dbReference>